<evidence type="ECO:0000256" key="3">
    <source>
        <dbReference type="RuleBase" id="RU003476"/>
    </source>
</evidence>
<dbReference type="CDD" id="cd18875">
    <property type="entry name" value="NUDIX_Hydrolase"/>
    <property type="match status" value="1"/>
</dbReference>
<comment type="cofactor">
    <cofactor evidence="1">
        <name>Mg(2+)</name>
        <dbReference type="ChEBI" id="CHEBI:18420"/>
    </cofactor>
</comment>
<evidence type="ECO:0000313" key="6">
    <source>
        <dbReference type="Proteomes" id="UP000254634"/>
    </source>
</evidence>
<dbReference type="STRING" id="1123307.GCA_000380065_01622"/>
<dbReference type="RefSeq" id="WP_018372342.1">
    <property type="nucleotide sequence ID" value="NZ_UHFR01000005.1"/>
</dbReference>
<gene>
    <name evidence="5" type="primary">mutX_1</name>
    <name evidence="5" type="ORF">NCTC13765_00169</name>
</gene>
<dbReference type="Proteomes" id="UP000254634">
    <property type="component" value="Unassembled WGS sequence"/>
</dbReference>
<name>A0A380KUZ1_9STRE</name>
<dbReference type="PROSITE" id="PS51462">
    <property type="entry name" value="NUDIX"/>
    <property type="match status" value="1"/>
</dbReference>
<dbReference type="InterPro" id="IPR020084">
    <property type="entry name" value="NUDIX_hydrolase_CS"/>
</dbReference>
<protein>
    <submittedName>
        <fullName evidence="5">Putative phosphohydrolase</fullName>
        <ecNumber evidence="5">3.6.1.-</ecNumber>
        <ecNumber evidence="5">3.6.1.55</ecNumber>
    </submittedName>
</protein>
<dbReference type="InterPro" id="IPR015797">
    <property type="entry name" value="NUDIX_hydrolase-like_dom_sf"/>
</dbReference>
<keyword evidence="6" id="KW-1185">Reference proteome</keyword>
<evidence type="ECO:0000313" key="5">
    <source>
        <dbReference type="EMBL" id="SUN75733.1"/>
    </source>
</evidence>
<dbReference type="EC" id="3.6.1.55" evidence="5"/>
<dbReference type="EMBL" id="UHFR01000005">
    <property type="protein sequence ID" value="SUN75733.1"/>
    <property type="molecule type" value="Genomic_DNA"/>
</dbReference>
<organism evidence="5 6">
    <name type="scientific">Streptococcus massiliensis</name>
    <dbReference type="NCBI Taxonomy" id="313439"/>
    <lineage>
        <taxon>Bacteria</taxon>
        <taxon>Bacillati</taxon>
        <taxon>Bacillota</taxon>
        <taxon>Bacilli</taxon>
        <taxon>Lactobacillales</taxon>
        <taxon>Streptococcaceae</taxon>
        <taxon>Streptococcus</taxon>
    </lineage>
</organism>
<evidence type="ECO:0000259" key="4">
    <source>
        <dbReference type="PROSITE" id="PS51462"/>
    </source>
</evidence>
<dbReference type="SUPFAM" id="SSF55811">
    <property type="entry name" value="Nudix"/>
    <property type="match status" value="1"/>
</dbReference>
<keyword evidence="2 3" id="KW-0378">Hydrolase</keyword>
<comment type="similarity">
    <text evidence="3">Belongs to the Nudix hydrolase family.</text>
</comment>
<dbReference type="Pfam" id="PF00293">
    <property type="entry name" value="NUDIX"/>
    <property type="match status" value="1"/>
</dbReference>
<sequence length="156" mass="18247">MAEKILQWVNIVCLKDDKVLLLNRQHDNFKGWIQPGGKIEDGETVFTAAARELKEETGLTALNLQLKGISGFINPTKKERYVYYDFLCQDFTGDLLAHSCEGDPKWWAISELAKLDMQDDIRERLPLYWREGSFERIHYWDEEHGCIKKTVTKCYD</sequence>
<dbReference type="Gene3D" id="3.90.79.10">
    <property type="entry name" value="Nucleoside Triphosphate Pyrophosphohydrolase"/>
    <property type="match status" value="1"/>
</dbReference>
<proteinExistence type="inferred from homology"/>
<feature type="domain" description="Nudix hydrolase" evidence="4">
    <location>
        <begin position="4"/>
        <end position="131"/>
    </location>
</feature>
<dbReference type="PANTHER" id="PTHR43046:SF14">
    <property type="entry name" value="MUTT_NUDIX FAMILY PROTEIN"/>
    <property type="match status" value="1"/>
</dbReference>
<dbReference type="AlphaFoldDB" id="A0A380KUZ1"/>
<dbReference type="InterPro" id="IPR020476">
    <property type="entry name" value="Nudix_hydrolase"/>
</dbReference>
<evidence type="ECO:0000256" key="2">
    <source>
        <dbReference type="ARBA" id="ARBA00022801"/>
    </source>
</evidence>
<evidence type="ECO:0000256" key="1">
    <source>
        <dbReference type="ARBA" id="ARBA00001946"/>
    </source>
</evidence>
<accession>A0A380KUZ1</accession>
<dbReference type="EC" id="3.6.1.-" evidence="5"/>
<dbReference type="PROSITE" id="PS00893">
    <property type="entry name" value="NUDIX_BOX"/>
    <property type="match status" value="1"/>
</dbReference>
<dbReference type="InterPro" id="IPR000086">
    <property type="entry name" value="NUDIX_hydrolase_dom"/>
</dbReference>
<dbReference type="GO" id="GO:0035539">
    <property type="term" value="F:8-oxo-7,8-dihydrodeoxyguanosine triphosphate pyrophosphatase activity"/>
    <property type="evidence" value="ECO:0007669"/>
    <property type="project" value="UniProtKB-EC"/>
</dbReference>
<reference evidence="5" key="1">
    <citation type="submission" date="2018-06" db="EMBL/GenBank/DDBJ databases">
        <authorList>
            <consortium name="Pathogen Informatics"/>
            <person name="Doyle S."/>
        </authorList>
    </citation>
    <scope>NUCLEOTIDE SEQUENCE [LARGE SCALE GENOMIC DNA]</scope>
    <source>
        <strain evidence="5">NCTC13765</strain>
    </source>
</reference>
<dbReference type="PANTHER" id="PTHR43046">
    <property type="entry name" value="GDP-MANNOSE MANNOSYL HYDROLASE"/>
    <property type="match status" value="1"/>
</dbReference>
<dbReference type="PRINTS" id="PR00502">
    <property type="entry name" value="NUDIXFAMILY"/>
</dbReference>
<dbReference type="OrthoDB" id="9787476at2"/>